<evidence type="ECO:0008006" key="3">
    <source>
        <dbReference type="Google" id="ProtNLM"/>
    </source>
</evidence>
<sequence>MNVRKPIKLLLPVFCFMACTGKKPTTDTGNIDTVNTIVPATTIVHDTFAPGKVIAQVFCKNDAAQSYSLYIPVKGNNEALPVIYFFDPHADGALPLNKYKALADKYNFILVGSNNSKNGNDWPTAENIWRSLFDDTQKRLEINSNRIYACGFSGGAKVAGHIALNYSEVKAVIANGAGLPDETPPGNFNFTFTAIAGEGDMNMTDLVAFSSELDKTKTKHRILLFDGKHEWAPESTMNIAFAGLQLDAMRGKIIPADNIFINDFIAKSKQQINAYTAANKLVKAEQECKLSLSMLDGLTTERTWFKEKDASVTNNPAYKKQWQTERNLFTTEQNIKAGYMQQFQGGGMSYWSKTINDLQTKAKGTSAEAAMYQRLLAYLSLAFYSISNRLIASNQNNDAQHFVELYKMADATNSEAWYFSAILNARSNNVKATKDDLLKAVDLGFNDKNRMIQQPEFMNLAAQINFAMLESKMKK</sequence>
<dbReference type="KEGG" id="pgin:FRZ67_22605"/>
<dbReference type="Proteomes" id="UP000321533">
    <property type="component" value="Chromosome"/>
</dbReference>
<name>A0A5B8VET9_9BACT</name>
<keyword evidence="2" id="KW-1185">Reference proteome</keyword>
<protein>
    <recommendedName>
        <fullName evidence="3">Alpha/beta hydrolase</fullName>
    </recommendedName>
</protein>
<dbReference type="EMBL" id="CP042435">
    <property type="protein sequence ID" value="QEC69950.1"/>
    <property type="molecule type" value="Genomic_DNA"/>
</dbReference>
<dbReference type="AlphaFoldDB" id="A0A5B8VET9"/>
<evidence type="ECO:0000313" key="2">
    <source>
        <dbReference type="Proteomes" id="UP000321533"/>
    </source>
</evidence>
<proteinExistence type="predicted"/>
<dbReference type="OrthoDB" id="9764953at2"/>
<accession>A0A5B8VET9</accession>
<dbReference type="SUPFAM" id="SSF53474">
    <property type="entry name" value="alpha/beta-Hydrolases"/>
    <property type="match status" value="1"/>
</dbReference>
<dbReference type="InterPro" id="IPR029058">
    <property type="entry name" value="AB_hydrolase_fold"/>
</dbReference>
<reference evidence="1 2" key="1">
    <citation type="journal article" date="2016" name="Int. J. Syst. Evol. Microbiol.">
        <title>Panacibacter ginsenosidivorans gen. nov., sp. nov., with ginsenoside converting activity isolated from soil of a ginseng field.</title>
        <authorList>
            <person name="Siddiqi M.Z."/>
            <person name="Muhammad Shafi S."/>
            <person name="Choi K.D."/>
            <person name="Im W.T."/>
        </authorList>
    </citation>
    <scope>NUCLEOTIDE SEQUENCE [LARGE SCALE GENOMIC DNA]</scope>
    <source>
        <strain evidence="1 2">Gsoil1550</strain>
    </source>
</reference>
<dbReference type="RefSeq" id="WP_147192826.1">
    <property type="nucleotide sequence ID" value="NZ_CP042435.1"/>
</dbReference>
<dbReference type="Gene3D" id="3.40.50.1820">
    <property type="entry name" value="alpha/beta hydrolase"/>
    <property type="match status" value="1"/>
</dbReference>
<organism evidence="1 2">
    <name type="scientific">Panacibacter ginsenosidivorans</name>
    <dbReference type="NCBI Taxonomy" id="1813871"/>
    <lineage>
        <taxon>Bacteria</taxon>
        <taxon>Pseudomonadati</taxon>
        <taxon>Bacteroidota</taxon>
        <taxon>Chitinophagia</taxon>
        <taxon>Chitinophagales</taxon>
        <taxon>Chitinophagaceae</taxon>
        <taxon>Panacibacter</taxon>
    </lineage>
</organism>
<gene>
    <name evidence="1" type="ORF">FRZ67_22605</name>
</gene>
<evidence type="ECO:0000313" key="1">
    <source>
        <dbReference type="EMBL" id="QEC69950.1"/>
    </source>
</evidence>